<sequence>MMHTSIFQVITFGSFLVLDFALRQLGNAFRKELEMSLENKTIDIQKGTELYRNLKRKADLITELYGKSLLSCYITAVCYYAETPHILLGKRGDTEKAIMVYFGCTSVLWILGAEFHKSIQETVLKWIAAHTGNANLSVEDRLKLVSVSNEMAADPIALASRYFCVTYQQFSSMLGLVVTYGIIVFQVQNK</sequence>
<accession>A0ABP1QGJ3</accession>
<evidence type="ECO:0000313" key="3">
    <source>
        <dbReference type="Proteomes" id="UP001642540"/>
    </source>
</evidence>
<gene>
    <name evidence="2" type="ORF">ODALV1_LOCUS11175</name>
</gene>
<evidence type="ECO:0000256" key="1">
    <source>
        <dbReference type="SAM" id="SignalP"/>
    </source>
</evidence>
<dbReference type="Proteomes" id="UP001642540">
    <property type="component" value="Unassembled WGS sequence"/>
</dbReference>
<proteinExistence type="predicted"/>
<comment type="caution">
    <text evidence="2">The sequence shown here is derived from an EMBL/GenBank/DDBJ whole genome shotgun (WGS) entry which is preliminary data.</text>
</comment>
<name>A0ABP1QGJ3_9HEXA</name>
<organism evidence="2 3">
    <name type="scientific">Orchesella dallaii</name>
    <dbReference type="NCBI Taxonomy" id="48710"/>
    <lineage>
        <taxon>Eukaryota</taxon>
        <taxon>Metazoa</taxon>
        <taxon>Ecdysozoa</taxon>
        <taxon>Arthropoda</taxon>
        <taxon>Hexapoda</taxon>
        <taxon>Collembola</taxon>
        <taxon>Entomobryomorpha</taxon>
        <taxon>Entomobryoidea</taxon>
        <taxon>Orchesellidae</taxon>
        <taxon>Orchesellinae</taxon>
        <taxon>Orchesella</taxon>
    </lineage>
</organism>
<reference evidence="2 3" key="1">
    <citation type="submission" date="2024-08" db="EMBL/GenBank/DDBJ databases">
        <authorList>
            <person name="Cucini C."/>
            <person name="Frati F."/>
        </authorList>
    </citation>
    <scope>NUCLEOTIDE SEQUENCE [LARGE SCALE GENOMIC DNA]</scope>
</reference>
<feature type="signal peptide" evidence="1">
    <location>
        <begin position="1"/>
        <end position="28"/>
    </location>
</feature>
<keyword evidence="1" id="KW-0732">Signal</keyword>
<dbReference type="EMBL" id="CAXLJM020000034">
    <property type="protein sequence ID" value="CAL8102542.1"/>
    <property type="molecule type" value="Genomic_DNA"/>
</dbReference>
<keyword evidence="3" id="KW-1185">Reference proteome</keyword>
<protein>
    <submittedName>
        <fullName evidence="2">Uncharacterized protein</fullName>
    </submittedName>
</protein>
<evidence type="ECO:0000313" key="2">
    <source>
        <dbReference type="EMBL" id="CAL8102542.1"/>
    </source>
</evidence>
<feature type="chain" id="PRO_5045313800" evidence="1">
    <location>
        <begin position="29"/>
        <end position="190"/>
    </location>
</feature>